<reference evidence="5 6" key="1">
    <citation type="journal article" date="2015" name="Proc. Natl. Acad. Sci. U.S.A.">
        <title>The resurrection genome of Boea hygrometrica: A blueprint for survival of dehydration.</title>
        <authorList>
            <person name="Xiao L."/>
            <person name="Yang G."/>
            <person name="Zhang L."/>
            <person name="Yang X."/>
            <person name="Zhao S."/>
            <person name="Ji Z."/>
            <person name="Zhou Q."/>
            <person name="Hu M."/>
            <person name="Wang Y."/>
            <person name="Chen M."/>
            <person name="Xu Y."/>
            <person name="Jin H."/>
            <person name="Xiao X."/>
            <person name="Hu G."/>
            <person name="Bao F."/>
            <person name="Hu Y."/>
            <person name="Wan P."/>
            <person name="Li L."/>
            <person name="Deng X."/>
            <person name="Kuang T."/>
            <person name="Xiang C."/>
            <person name="Zhu J.K."/>
            <person name="Oliver M.J."/>
            <person name="He Y."/>
        </authorList>
    </citation>
    <scope>NUCLEOTIDE SEQUENCE [LARGE SCALE GENOMIC DNA]</scope>
    <source>
        <strain evidence="6">cv. XS01</strain>
    </source>
</reference>
<keyword evidence="1 3" id="KW-0677">Repeat</keyword>
<comment type="subcellular location">
    <subcellularLocation>
        <location evidence="3">Membrane</location>
    </subcellularLocation>
</comment>
<feature type="domain" description="EF-hand" evidence="4">
    <location>
        <begin position="90"/>
        <end position="125"/>
    </location>
</feature>
<sequence length="203" mass="23257">MYINKLGLFLFAVNVNEVDALYVLFEQLSSSVFDDGLIHKEEFCLALYNRSSKQNLLAERLFDLFDVNHDGAIEFEGFVRSLNIFHPGAPETDKVAFAFRLYDLRQTGFIEREGLKEMVFATLSESELSLSDDVVETIVEKVYNVDTNHLKGDGKIDMEEWKELVAKNPSLMKTMTLPYLREITLAFPSFVMETEVQDSELVC</sequence>
<protein>
    <recommendedName>
        <fullName evidence="3">Calcineurin B-like protein</fullName>
    </recommendedName>
</protein>
<dbReference type="Gene3D" id="1.10.238.10">
    <property type="entry name" value="EF-hand"/>
    <property type="match status" value="1"/>
</dbReference>
<gene>
    <name evidence="5" type="ORF">F511_00562</name>
</gene>
<keyword evidence="3" id="KW-0479">Metal-binding</keyword>
<dbReference type="GO" id="GO:0016020">
    <property type="term" value="C:membrane"/>
    <property type="evidence" value="ECO:0007669"/>
    <property type="project" value="UniProtKB-SubCell"/>
</dbReference>
<comment type="function">
    <text evidence="3">Acts as a calcium sensor. CBL proteins interact with CIPK serine-threonine protein kinases. Binding of a CBL protein to the regulatory NAF domain of a CIPK protein lead to the activation of the kinase in a calcium-dependent manner.</text>
</comment>
<name>A0A2Z7BI05_9LAMI</name>
<dbReference type="InterPro" id="IPR002048">
    <property type="entry name" value="EF_hand_dom"/>
</dbReference>
<evidence type="ECO:0000256" key="3">
    <source>
        <dbReference type="RuleBase" id="RU369080"/>
    </source>
</evidence>
<dbReference type="GO" id="GO:0019900">
    <property type="term" value="F:kinase binding"/>
    <property type="evidence" value="ECO:0007669"/>
    <property type="project" value="UniProtKB-UniRule"/>
</dbReference>
<evidence type="ECO:0000313" key="6">
    <source>
        <dbReference type="Proteomes" id="UP000250235"/>
    </source>
</evidence>
<dbReference type="PANTHER" id="PTHR23056:SF146">
    <property type="entry name" value="CALCINEURIN B-LIKE PROTEIN"/>
    <property type="match status" value="1"/>
</dbReference>
<dbReference type="GO" id="GO:0019722">
    <property type="term" value="P:calcium-mediated signaling"/>
    <property type="evidence" value="ECO:0007669"/>
    <property type="project" value="UniProtKB-UniRule"/>
</dbReference>
<dbReference type="AlphaFoldDB" id="A0A2Z7BI05"/>
<dbReference type="PRINTS" id="PR00450">
    <property type="entry name" value="RECOVERIN"/>
</dbReference>
<dbReference type="CDD" id="cd00051">
    <property type="entry name" value="EFh"/>
    <property type="match status" value="1"/>
</dbReference>
<dbReference type="Proteomes" id="UP000250235">
    <property type="component" value="Unassembled WGS sequence"/>
</dbReference>
<evidence type="ECO:0000313" key="5">
    <source>
        <dbReference type="EMBL" id="KZV31758.1"/>
    </source>
</evidence>
<dbReference type="SUPFAM" id="SSF47473">
    <property type="entry name" value="EF-hand"/>
    <property type="match status" value="1"/>
</dbReference>
<dbReference type="OrthoDB" id="191686at2759"/>
<accession>A0A2Z7BI05</accession>
<keyword evidence="3" id="KW-0472">Membrane</keyword>
<evidence type="ECO:0000256" key="1">
    <source>
        <dbReference type="ARBA" id="ARBA00022737"/>
    </source>
</evidence>
<dbReference type="InterPro" id="IPR045198">
    <property type="entry name" value="CNBL1-10"/>
</dbReference>
<evidence type="ECO:0000256" key="2">
    <source>
        <dbReference type="ARBA" id="ARBA00023774"/>
    </source>
</evidence>
<evidence type="ECO:0000259" key="4">
    <source>
        <dbReference type="PROSITE" id="PS50222"/>
    </source>
</evidence>
<dbReference type="InterPro" id="IPR011992">
    <property type="entry name" value="EF-hand-dom_pair"/>
</dbReference>
<organism evidence="5 6">
    <name type="scientific">Dorcoceras hygrometricum</name>
    <dbReference type="NCBI Taxonomy" id="472368"/>
    <lineage>
        <taxon>Eukaryota</taxon>
        <taxon>Viridiplantae</taxon>
        <taxon>Streptophyta</taxon>
        <taxon>Embryophyta</taxon>
        <taxon>Tracheophyta</taxon>
        <taxon>Spermatophyta</taxon>
        <taxon>Magnoliopsida</taxon>
        <taxon>eudicotyledons</taxon>
        <taxon>Gunneridae</taxon>
        <taxon>Pentapetalae</taxon>
        <taxon>asterids</taxon>
        <taxon>lamiids</taxon>
        <taxon>Lamiales</taxon>
        <taxon>Gesneriaceae</taxon>
        <taxon>Didymocarpoideae</taxon>
        <taxon>Trichosporeae</taxon>
        <taxon>Loxocarpinae</taxon>
        <taxon>Dorcoceras</taxon>
    </lineage>
</organism>
<feature type="domain" description="EF-hand" evidence="4">
    <location>
        <begin position="53"/>
        <end position="88"/>
    </location>
</feature>
<comment type="similarity">
    <text evidence="2 3">Belongs to the calcineurin regulatory subunit family.</text>
</comment>
<dbReference type="PANTHER" id="PTHR23056">
    <property type="entry name" value="CALCINEURIN B"/>
    <property type="match status" value="1"/>
</dbReference>
<dbReference type="FunFam" id="1.10.238.10:FF:000073">
    <property type="entry name" value="calcineurin B-like protein 3"/>
    <property type="match status" value="1"/>
</dbReference>
<dbReference type="EMBL" id="KV007458">
    <property type="protein sequence ID" value="KZV31758.1"/>
    <property type="molecule type" value="Genomic_DNA"/>
</dbReference>
<comment type="subunit">
    <text evidence="3">Homodimer. Interacts with CIPK.</text>
</comment>
<dbReference type="PROSITE" id="PS50222">
    <property type="entry name" value="EF_HAND_2"/>
    <property type="match status" value="2"/>
</dbReference>
<dbReference type="GO" id="GO:0005509">
    <property type="term" value="F:calcium ion binding"/>
    <property type="evidence" value="ECO:0007669"/>
    <property type="project" value="UniProtKB-UniRule"/>
</dbReference>
<dbReference type="Pfam" id="PF13202">
    <property type="entry name" value="EF-hand_5"/>
    <property type="match status" value="2"/>
</dbReference>
<keyword evidence="3" id="KW-0106">Calcium</keyword>
<proteinExistence type="inferred from homology"/>
<keyword evidence="6" id="KW-1185">Reference proteome</keyword>